<feature type="transmembrane region" description="Helical" evidence="3">
    <location>
        <begin position="52"/>
        <end position="75"/>
    </location>
</feature>
<keyword evidence="6" id="KW-1185">Reference proteome</keyword>
<proteinExistence type="predicted"/>
<dbReference type="AlphaFoldDB" id="A0A7C8L681"/>
<evidence type="ECO:0000256" key="1">
    <source>
        <dbReference type="ARBA" id="ARBA00023224"/>
    </source>
</evidence>
<dbReference type="PANTHER" id="PTHR32089:SF112">
    <property type="entry name" value="LYSOZYME-LIKE PROTEIN-RELATED"/>
    <property type="match status" value="1"/>
</dbReference>
<evidence type="ECO:0000259" key="4">
    <source>
        <dbReference type="PROSITE" id="PS50111"/>
    </source>
</evidence>
<keyword evidence="3" id="KW-0812">Transmembrane</keyword>
<keyword evidence="3" id="KW-1133">Transmembrane helix</keyword>
<dbReference type="EMBL" id="WEID01000069">
    <property type="protein sequence ID" value="KAB8130762.1"/>
    <property type="molecule type" value="Genomic_DNA"/>
</dbReference>
<accession>A0A7C8L681</accession>
<dbReference type="SMART" id="SM00283">
    <property type="entry name" value="MA"/>
    <property type="match status" value="1"/>
</dbReference>
<sequence length="515" mass="56978">MMKKERNTLMHWVAGAVILLAVLVNLLGRKFHLFDFSHTSGDFVPATEIEAQYGEILTILLVIPIVLYLLSLILYRNNTNHSFIPYILVLALAFASISIISGGSGRVEFHFSIFMVVAAAGYYQNIRLIFMMTIIFAAQHIIGLIFIPEVVFGVESYMFSMFLWHAIFLILTSSAVSWQIFSGKKIETYYQEKQENQRTIIIEEIVGRLSTTTEQISSVSDTLSINTKNSYHESGKLTSVISDVSSKIEQQLNIMQENRNTITQINDGMNNIHITARTVAENTTISAEAAHNGSELIKQLLHQIEEINNDVDLSYEKIKELLQHSQSIEGIISIISDIADQTNLLALNASIEAARAGESGKGFAVVADEVRKLAEQSLHSSKEISKLIQTILSETDQSADSMKNVKSSTSEGLKIAEKSNEVFTHISATANNVAAQVQSVSLITEELAKSSSHVNSSIQQITESAHASFSGTKEGIQFANQQHEVSEAAFDISQKLNKLTTELEGVILTLRSEMK</sequence>
<comment type="caution">
    <text evidence="5">The sequence shown here is derived from an EMBL/GenBank/DDBJ whole genome shotgun (WGS) entry which is preliminary data.</text>
</comment>
<evidence type="ECO:0000256" key="2">
    <source>
        <dbReference type="PROSITE-ProRule" id="PRU00284"/>
    </source>
</evidence>
<protein>
    <recommendedName>
        <fullName evidence="4">Methyl-accepting transducer domain-containing protein</fullName>
    </recommendedName>
</protein>
<dbReference type="SUPFAM" id="SSF58104">
    <property type="entry name" value="Methyl-accepting chemotaxis protein (MCP) signaling domain"/>
    <property type="match status" value="1"/>
</dbReference>
<feature type="transmembrane region" description="Helical" evidence="3">
    <location>
        <begin position="128"/>
        <end position="147"/>
    </location>
</feature>
<feature type="transmembrane region" description="Helical" evidence="3">
    <location>
        <begin position="159"/>
        <end position="181"/>
    </location>
</feature>
<evidence type="ECO:0000313" key="5">
    <source>
        <dbReference type="EMBL" id="KAB8130762.1"/>
    </source>
</evidence>
<dbReference type="CDD" id="cd11386">
    <property type="entry name" value="MCP_signal"/>
    <property type="match status" value="1"/>
</dbReference>
<dbReference type="GO" id="GO:0007165">
    <property type="term" value="P:signal transduction"/>
    <property type="evidence" value="ECO:0007669"/>
    <property type="project" value="UniProtKB-KW"/>
</dbReference>
<evidence type="ECO:0000313" key="6">
    <source>
        <dbReference type="Proteomes" id="UP000480246"/>
    </source>
</evidence>
<keyword evidence="3" id="KW-0472">Membrane</keyword>
<evidence type="ECO:0000256" key="3">
    <source>
        <dbReference type="SAM" id="Phobius"/>
    </source>
</evidence>
<feature type="transmembrane region" description="Helical" evidence="3">
    <location>
        <begin position="82"/>
        <end position="101"/>
    </location>
</feature>
<dbReference type="Pfam" id="PF00015">
    <property type="entry name" value="MCPsignal"/>
    <property type="match status" value="1"/>
</dbReference>
<reference evidence="5 6" key="1">
    <citation type="submission" date="2019-10" db="EMBL/GenBank/DDBJ databases">
        <title>Gracilibacillus sp. nov. isolated from rice seeds.</title>
        <authorList>
            <person name="He S."/>
        </authorList>
    </citation>
    <scope>NUCLEOTIDE SEQUENCE [LARGE SCALE GENOMIC DNA]</scope>
    <source>
        <strain evidence="5 6">TD8</strain>
    </source>
</reference>
<dbReference type="OrthoDB" id="2166737at2"/>
<dbReference type="Gene3D" id="1.10.287.950">
    <property type="entry name" value="Methyl-accepting chemotaxis protein"/>
    <property type="match status" value="1"/>
</dbReference>
<dbReference type="InterPro" id="IPR004089">
    <property type="entry name" value="MCPsignal_dom"/>
</dbReference>
<feature type="domain" description="Methyl-accepting transducer" evidence="4">
    <location>
        <begin position="226"/>
        <end position="462"/>
    </location>
</feature>
<organism evidence="5 6">
    <name type="scientific">Gracilibacillus oryzae</name>
    <dbReference type="NCBI Taxonomy" id="1672701"/>
    <lineage>
        <taxon>Bacteria</taxon>
        <taxon>Bacillati</taxon>
        <taxon>Bacillota</taxon>
        <taxon>Bacilli</taxon>
        <taxon>Bacillales</taxon>
        <taxon>Bacillaceae</taxon>
        <taxon>Gracilibacillus</taxon>
    </lineage>
</organism>
<dbReference type="PANTHER" id="PTHR32089">
    <property type="entry name" value="METHYL-ACCEPTING CHEMOTAXIS PROTEIN MCPB"/>
    <property type="match status" value="1"/>
</dbReference>
<keyword evidence="1 2" id="KW-0807">Transducer</keyword>
<dbReference type="PROSITE" id="PS50111">
    <property type="entry name" value="CHEMOTAXIS_TRANSDUC_2"/>
    <property type="match status" value="1"/>
</dbReference>
<name>A0A7C8L681_9BACI</name>
<dbReference type="Proteomes" id="UP000480246">
    <property type="component" value="Unassembled WGS sequence"/>
</dbReference>
<dbReference type="GO" id="GO:0016020">
    <property type="term" value="C:membrane"/>
    <property type="evidence" value="ECO:0007669"/>
    <property type="project" value="InterPro"/>
</dbReference>
<gene>
    <name evidence="5" type="ORF">F9U64_14130</name>
</gene>